<dbReference type="EMBL" id="ML991809">
    <property type="protein sequence ID" value="KAF2233150.1"/>
    <property type="molecule type" value="Genomic_DNA"/>
</dbReference>
<feature type="region of interest" description="Disordered" evidence="1">
    <location>
        <begin position="276"/>
        <end position="296"/>
    </location>
</feature>
<dbReference type="PANTHER" id="PTHR16861">
    <property type="entry name" value="GLYCOPROTEIN 38"/>
    <property type="match status" value="1"/>
</dbReference>
<name>A0A6A6H615_VIRVR</name>
<keyword evidence="2" id="KW-0812">Transmembrane</keyword>
<accession>A0A6A6H615</accession>
<gene>
    <name evidence="3" type="ORF">EV356DRAFT_534027</name>
</gene>
<dbReference type="Proteomes" id="UP000800092">
    <property type="component" value="Unassembled WGS sequence"/>
</dbReference>
<protein>
    <submittedName>
        <fullName evidence="3">Uncharacterized protein</fullName>
    </submittedName>
</protein>
<feature type="transmembrane region" description="Helical" evidence="2">
    <location>
        <begin position="235"/>
        <end position="268"/>
    </location>
</feature>
<feature type="compositionally biased region" description="Low complexity" evidence="1">
    <location>
        <begin position="355"/>
        <end position="372"/>
    </location>
</feature>
<dbReference type="PANTHER" id="PTHR16861:SF10">
    <property type="entry name" value="MID2 DOMAIN-CONTAINING PROTEIN"/>
    <property type="match status" value="1"/>
</dbReference>
<keyword evidence="4" id="KW-1185">Reference proteome</keyword>
<evidence type="ECO:0000256" key="2">
    <source>
        <dbReference type="SAM" id="Phobius"/>
    </source>
</evidence>
<dbReference type="AlphaFoldDB" id="A0A6A6H615"/>
<organism evidence="3 4">
    <name type="scientific">Viridothelium virens</name>
    <name type="common">Speckled blister lichen</name>
    <name type="synonym">Trypethelium virens</name>
    <dbReference type="NCBI Taxonomy" id="1048519"/>
    <lineage>
        <taxon>Eukaryota</taxon>
        <taxon>Fungi</taxon>
        <taxon>Dikarya</taxon>
        <taxon>Ascomycota</taxon>
        <taxon>Pezizomycotina</taxon>
        <taxon>Dothideomycetes</taxon>
        <taxon>Dothideomycetes incertae sedis</taxon>
        <taxon>Trypetheliales</taxon>
        <taxon>Trypetheliaceae</taxon>
        <taxon>Viridothelium</taxon>
    </lineage>
</organism>
<proteinExistence type="predicted"/>
<dbReference type="OrthoDB" id="5425848at2759"/>
<keyword evidence="2" id="KW-1133">Transmembrane helix</keyword>
<feature type="region of interest" description="Disordered" evidence="1">
    <location>
        <begin position="335"/>
        <end position="372"/>
    </location>
</feature>
<evidence type="ECO:0000256" key="1">
    <source>
        <dbReference type="SAM" id="MobiDB-lite"/>
    </source>
</evidence>
<evidence type="ECO:0000313" key="4">
    <source>
        <dbReference type="Proteomes" id="UP000800092"/>
    </source>
</evidence>
<reference evidence="3" key="1">
    <citation type="journal article" date="2020" name="Stud. Mycol.">
        <title>101 Dothideomycetes genomes: a test case for predicting lifestyles and emergence of pathogens.</title>
        <authorList>
            <person name="Haridas S."/>
            <person name="Albert R."/>
            <person name="Binder M."/>
            <person name="Bloem J."/>
            <person name="Labutti K."/>
            <person name="Salamov A."/>
            <person name="Andreopoulos B."/>
            <person name="Baker S."/>
            <person name="Barry K."/>
            <person name="Bills G."/>
            <person name="Bluhm B."/>
            <person name="Cannon C."/>
            <person name="Castanera R."/>
            <person name="Culley D."/>
            <person name="Daum C."/>
            <person name="Ezra D."/>
            <person name="Gonzalez J."/>
            <person name="Henrissat B."/>
            <person name="Kuo A."/>
            <person name="Liang C."/>
            <person name="Lipzen A."/>
            <person name="Lutzoni F."/>
            <person name="Magnuson J."/>
            <person name="Mondo S."/>
            <person name="Nolan M."/>
            <person name="Ohm R."/>
            <person name="Pangilinan J."/>
            <person name="Park H.-J."/>
            <person name="Ramirez L."/>
            <person name="Alfaro M."/>
            <person name="Sun H."/>
            <person name="Tritt A."/>
            <person name="Yoshinaga Y."/>
            <person name="Zwiers L.-H."/>
            <person name="Turgeon B."/>
            <person name="Goodwin S."/>
            <person name="Spatafora J."/>
            <person name="Crous P."/>
            <person name="Grigoriev I."/>
        </authorList>
    </citation>
    <scope>NUCLEOTIDE SEQUENCE</scope>
    <source>
        <strain evidence="3">Tuck. ex Michener</strain>
    </source>
</reference>
<sequence length="372" mass="39053">MELLRLLRAPSTLLSTIIIILTYTNPARSLPYGPEDPEITQAPNATLDRRCANPCGWVGLCCGANQYCFTDSNDQAQCGNGAGGGGTTAAAGGSGGSGGYWQYYTSTWVETDTITMTSVYSSYVAGAAATTSAAVASATPSCNWSLNEAPCGPICCASGQYCLVSGQCAAAGGGSSGYYSNTASAPLRPTSLGTGIATATISPTTTVPFETPVATGANVTLTQSSTSGGGLSGGAIAGIVIGVILAVILLALLCFYFCLDFLLGLFGIGGRRRRRREEEVYVEEHRHRSHSGRGDRTWYGANRPARVVREERVERRESSGRGGALGLGTMAAALGFNRARRDDRRRRRQDEKTEYSSSTASYSYDYTTSASE</sequence>
<keyword evidence="2" id="KW-0472">Membrane</keyword>
<evidence type="ECO:0000313" key="3">
    <source>
        <dbReference type="EMBL" id="KAF2233150.1"/>
    </source>
</evidence>